<dbReference type="STRING" id="35608.A0A2U1L0R1"/>
<dbReference type="AlphaFoldDB" id="A0A2U1L0R1"/>
<evidence type="ECO:0000313" key="1">
    <source>
        <dbReference type="EMBL" id="PWA42586.1"/>
    </source>
</evidence>
<dbReference type="EMBL" id="PKPP01012314">
    <property type="protein sequence ID" value="PWA42586.1"/>
    <property type="molecule type" value="Genomic_DNA"/>
</dbReference>
<evidence type="ECO:0000313" key="2">
    <source>
        <dbReference type="Proteomes" id="UP000245207"/>
    </source>
</evidence>
<dbReference type="Proteomes" id="UP000245207">
    <property type="component" value="Unassembled WGS sequence"/>
</dbReference>
<gene>
    <name evidence="1" type="ORF">CTI12_AA543200</name>
</gene>
<keyword evidence="2" id="KW-1185">Reference proteome</keyword>
<name>A0A2U1L0R1_ARTAN</name>
<sequence>MNLINCYHSFLVRLFVEETRVLAAGVSITDVTGSVGFCPDVCTLACGVIGDGLPKSITLELIQKEVESNLSVLALSSLL</sequence>
<dbReference type="InterPro" id="IPR015943">
    <property type="entry name" value="WD40/YVTN_repeat-like_dom_sf"/>
</dbReference>
<organism evidence="1 2">
    <name type="scientific">Artemisia annua</name>
    <name type="common">Sweet wormwood</name>
    <dbReference type="NCBI Taxonomy" id="35608"/>
    <lineage>
        <taxon>Eukaryota</taxon>
        <taxon>Viridiplantae</taxon>
        <taxon>Streptophyta</taxon>
        <taxon>Embryophyta</taxon>
        <taxon>Tracheophyta</taxon>
        <taxon>Spermatophyta</taxon>
        <taxon>Magnoliopsida</taxon>
        <taxon>eudicotyledons</taxon>
        <taxon>Gunneridae</taxon>
        <taxon>Pentapetalae</taxon>
        <taxon>asterids</taxon>
        <taxon>campanulids</taxon>
        <taxon>Asterales</taxon>
        <taxon>Asteraceae</taxon>
        <taxon>Asteroideae</taxon>
        <taxon>Anthemideae</taxon>
        <taxon>Artemisiinae</taxon>
        <taxon>Artemisia</taxon>
    </lineage>
</organism>
<protein>
    <submittedName>
        <fullName evidence="1">Cleavage/polyadenylation specificity factor, A subunit, C-terminal</fullName>
    </submittedName>
</protein>
<proteinExistence type="predicted"/>
<dbReference type="Gene3D" id="2.130.10.10">
    <property type="entry name" value="YVTN repeat-like/Quinoprotein amine dehydrogenase"/>
    <property type="match status" value="1"/>
</dbReference>
<accession>A0A2U1L0R1</accession>
<dbReference type="OrthoDB" id="20774at2759"/>
<comment type="caution">
    <text evidence="1">The sequence shown here is derived from an EMBL/GenBank/DDBJ whole genome shotgun (WGS) entry which is preliminary data.</text>
</comment>
<reference evidence="1 2" key="1">
    <citation type="journal article" date="2018" name="Mol. Plant">
        <title>The genome of Artemisia annua provides insight into the evolution of Asteraceae family and artemisinin biosynthesis.</title>
        <authorList>
            <person name="Shen Q."/>
            <person name="Zhang L."/>
            <person name="Liao Z."/>
            <person name="Wang S."/>
            <person name="Yan T."/>
            <person name="Shi P."/>
            <person name="Liu M."/>
            <person name="Fu X."/>
            <person name="Pan Q."/>
            <person name="Wang Y."/>
            <person name="Lv Z."/>
            <person name="Lu X."/>
            <person name="Zhang F."/>
            <person name="Jiang W."/>
            <person name="Ma Y."/>
            <person name="Chen M."/>
            <person name="Hao X."/>
            <person name="Li L."/>
            <person name="Tang Y."/>
            <person name="Lv G."/>
            <person name="Zhou Y."/>
            <person name="Sun X."/>
            <person name="Brodelius P.E."/>
            <person name="Rose J.K.C."/>
            <person name="Tang K."/>
        </authorList>
    </citation>
    <scope>NUCLEOTIDE SEQUENCE [LARGE SCALE GENOMIC DNA]</scope>
    <source>
        <strain evidence="2">cv. Huhao1</strain>
        <tissue evidence="1">Leaf</tissue>
    </source>
</reference>